<dbReference type="EMBL" id="RCMK01001431">
    <property type="protein sequence ID" value="KAG2894416.1"/>
    <property type="molecule type" value="Genomic_DNA"/>
</dbReference>
<dbReference type="AlphaFoldDB" id="A0A329SAP0"/>
<dbReference type="Proteomes" id="UP000735874">
    <property type="component" value="Unassembled WGS sequence"/>
</dbReference>
<proteinExistence type="predicted"/>
<evidence type="ECO:0000313" key="3">
    <source>
        <dbReference type="EMBL" id="KAG2907330.1"/>
    </source>
</evidence>
<dbReference type="EMBL" id="RCMG01001363">
    <property type="protein sequence ID" value="KAG2829245.1"/>
    <property type="molecule type" value="Genomic_DNA"/>
</dbReference>
<organism evidence="6 7">
    <name type="scientific">Phytophthora cactorum</name>
    <dbReference type="NCBI Taxonomy" id="29920"/>
    <lineage>
        <taxon>Eukaryota</taxon>
        <taxon>Sar</taxon>
        <taxon>Stramenopiles</taxon>
        <taxon>Oomycota</taxon>
        <taxon>Peronosporomycetes</taxon>
        <taxon>Peronosporales</taxon>
        <taxon>Peronosporaceae</taxon>
        <taxon>Phytophthora</taxon>
    </lineage>
</organism>
<dbReference type="Proteomes" id="UP000251314">
    <property type="component" value="Unassembled WGS sequence"/>
</dbReference>
<dbReference type="VEuPathDB" id="FungiDB:PC110_g9817"/>
<protein>
    <submittedName>
        <fullName evidence="6">Uncharacterized protein</fullName>
    </submittedName>
</protein>
<sequence length="106" mass="11721">MVKWVIQFKPADGRCVRWGLILSHWNLVIRKVQKDEDDLAAIMIAGITPREHLDEVAESLIPAKGQARKPSVVSVEMLEADYEGIALNYDGAEKTSIKLGSCGCIL</sequence>
<evidence type="ECO:0000313" key="6">
    <source>
        <dbReference type="EMBL" id="RAW33875.1"/>
    </source>
</evidence>
<comment type="caution">
    <text evidence="6">The sequence shown here is derived from an EMBL/GenBank/DDBJ whole genome shotgun (WGS) entry which is preliminary data.</text>
</comment>
<keyword evidence="7" id="KW-1185">Reference proteome</keyword>
<dbReference type="Proteomes" id="UP000736787">
    <property type="component" value="Unassembled WGS sequence"/>
</dbReference>
<dbReference type="EMBL" id="RCMV01000497">
    <property type="protein sequence ID" value="KAG3216254.1"/>
    <property type="molecule type" value="Genomic_DNA"/>
</dbReference>
<reference evidence="1" key="2">
    <citation type="submission" date="2018-10" db="EMBL/GenBank/DDBJ databases">
        <title>Effector identification in a new, highly contiguous assembly of the strawberry crown rot pathogen Phytophthora cactorum.</title>
        <authorList>
            <person name="Armitage A.D."/>
            <person name="Nellist C.F."/>
            <person name="Bates H."/>
            <person name="Vickerstaff R.J."/>
            <person name="Harrison R.J."/>
        </authorList>
    </citation>
    <scope>NUCLEOTIDE SEQUENCE</scope>
    <source>
        <strain evidence="1">15-7</strain>
        <strain evidence="3">4032</strain>
        <strain evidence="2">4040</strain>
        <strain evidence="4">P415</strain>
        <strain evidence="5">P421</strain>
    </source>
</reference>
<evidence type="ECO:0000313" key="7">
    <source>
        <dbReference type="Proteomes" id="UP000251314"/>
    </source>
</evidence>
<accession>A0A329SAP0</accession>
<dbReference type="Proteomes" id="UP000760860">
    <property type="component" value="Unassembled WGS sequence"/>
</dbReference>
<evidence type="ECO:0000313" key="5">
    <source>
        <dbReference type="EMBL" id="KAG3216254.1"/>
    </source>
</evidence>
<gene>
    <name evidence="6" type="ORF">PC110_g9817</name>
    <name evidence="1" type="ORF">PC113_g21317</name>
    <name evidence="3" type="ORF">PC115_g13989</name>
    <name evidence="2" type="ORF">PC117_g23493</name>
    <name evidence="4" type="ORF">PC118_g21222</name>
    <name evidence="5" type="ORF">PC129_g12867</name>
</gene>
<name>A0A329SAP0_9STRA</name>
<reference evidence="6 7" key="1">
    <citation type="submission" date="2018-01" db="EMBL/GenBank/DDBJ databases">
        <title>Draft genome of the strawberry crown rot pathogen Phytophthora cactorum.</title>
        <authorList>
            <person name="Armitage A.D."/>
            <person name="Lysoe E."/>
            <person name="Nellist C.F."/>
            <person name="Harrison R.J."/>
            <person name="Brurberg M.B."/>
        </authorList>
    </citation>
    <scope>NUCLEOTIDE SEQUENCE [LARGE SCALE GENOMIC DNA]</scope>
    <source>
        <strain evidence="6 7">10300</strain>
    </source>
</reference>
<dbReference type="EMBL" id="RCMI01000517">
    <property type="protein sequence ID" value="KAG2907330.1"/>
    <property type="molecule type" value="Genomic_DNA"/>
</dbReference>
<dbReference type="EMBL" id="MJFZ01000222">
    <property type="protein sequence ID" value="RAW33875.1"/>
    <property type="molecule type" value="Genomic_DNA"/>
</dbReference>
<dbReference type="OrthoDB" id="103789at2759"/>
<evidence type="ECO:0000313" key="2">
    <source>
        <dbReference type="EMBL" id="KAG2894416.1"/>
    </source>
</evidence>
<dbReference type="Proteomes" id="UP000697107">
    <property type="component" value="Unassembled WGS sequence"/>
</dbReference>
<evidence type="ECO:0000313" key="1">
    <source>
        <dbReference type="EMBL" id="KAG2829245.1"/>
    </source>
</evidence>
<dbReference type="Proteomes" id="UP000774804">
    <property type="component" value="Unassembled WGS sequence"/>
</dbReference>
<dbReference type="EMBL" id="RCML01001409">
    <property type="protein sequence ID" value="KAG2962831.1"/>
    <property type="molecule type" value="Genomic_DNA"/>
</dbReference>
<evidence type="ECO:0000313" key="4">
    <source>
        <dbReference type="EMBL" id="KAG2962831.1"/>
    </source>
</evidence>